<reference evidence="1 2" key="1">
    <citation type="journal article" date="2019" name="Nat. Ecol. Evol.">
        <title>Megaphylogeny resolves global patterns of mushroom evolution.</title>
        <authorList>
            <person name="Varga T."/>
            <person name="Krizsan K."/>
            <person name="Foldi C."/>
            <person name="Dima B."/>
            <person name="Sanchez-Garcia M."/>
            <person name="Sanchez-Ramirez S."/>
            <person name="Szollosi G.J."/>
            <person name="Szarkandi J.G."/>
            <person name="Papp V."/>
            <person name="Albert L."/>
            <person name="Andreopoulos W."/>
            <person name="Angelini C."/>
            <person name="Antonin V."/>
            <person name="Barry K.W."/>
            <person name="Bougher N.L."/>
            <person name="Buchanan P."/>
            <person name="Buyck B."/>
            <person name="Bense V."/>
            <person name="Catcheside P."/>
            <person name="Chovatia M."/>
            <person name="Cooper J."/>
            <person name="Damon W."/>
            <person name="Desjardin D."/>
            <person name="Finy P."/>
            <person name="Geml J."/>
            <person name="Haridas S."/>
            <person name="Hughes K."/>
            <person name="Justo A."/>
            <person name="Karasinski D."/>
            <person name="Kautmanova I."/>
            <person name="Kiss B."/>
            <person name="Kocsube S."/>
            <person name="Kotiranta H."/>
            <person name="LaButti K.M."/>
            <person name="Lechner B.E."/>
            <person name="Liimatainen K."/>
            <person name="Lipzen A."/>
            <person name="Lukacs Z."/>
            <person name="Mihaltcheva S."/>
            <person name="Morgado L.N."/>
            <person name="Niskanen T."/>
            <person name="Noordeloos M.E."/>
            <person name="Ohm R.A."/>
            <person name="Ortiz-Santana B."/>
            <person name="Ovrebo C."/>
            <person name="Racz N."/>
            <person name="Riley R."/>
            <person name="Savchenko A."/>
            <person name="Shiryaev A."/>
            <person name="Soop K."/>
            <person name="Spirin V."/>
            <person name="Szebenyi C."/>
            <person name="Tomsovsky M."/>
            <person name="Tulloss R.E."/>
            <person name="Uehling J."/>
            <person name="Grigoriev I.V."/>
            <person name="Vagvolgyi C."/>
            <person name="Papp T."/>
            <person name="Martin F.M."/>
            <person name="Miettinen O."/>
            <person name="Hibbett D.S."/>
            <person name="Nagy L.G."/>
        </authorList>
    </citation>
    <scope>NUCLEOTIDE SEQUENCE [LARGE SCALE GENOMIC DNA]</scope>
    <source>
        <strain evidence="1 2">CBS 309.79</strain>
    </source>
</reference>
<organism evidence="1 2">
    <name type="scientific">Pterulicium gracile</name>
    <dbReference type="NCBI Taxonomy" id="1884261"/>
    <lineage>
        <taxon>Eukaryota</taxon>
        <taxon>Fungi</taxon>
        <taxon>Dikarya</taxon>
        <taxon>Basidiomycota</taxon>
        <taxon>Agaricomycotina</taxon>
        <taxon>Agaricomycetes</taxon>
        <taxon>Agaricomycetidae</taxon>
        <taxon>Agaricales</taxon>
        <taxon>Pleurotineae</taxon>
        <taxon>Pterulaceae</taxon>
        <taxon>Pterulicium</taxon>
    </lineage>
</organism>
<evidence type="ECO:0000313" key="2">
    <source>
        <dbReference type="Proteomes" id="UP000305067"/>
    </source>
</evidence>
<dbReference type="EMBL" id="ML178836">
    <property type="protein sequence ID" value="TFK98911.1"/>
    <property type="molecule type" value="Genomic_DNA"/>
</dbReference>
<accession>A0A5C3QAY5</accession>
<sequence>MVLCALTPDSMDAEGDMDVDAMDTDAIGINRPMVQQEQDLEIVDTNSNDAVNHQHSVNEDTRRPEYVYDEDLTLMSEEKMRRRIMHLILAAINFQSDHKTQQESVEFERHMAHSLTTINYTASLIVAHTEELVRRLVEWDTDKVDMYAQGMGDVVWRVQDELDAYGVQEEWACRTDGVSDKKDHREKRRGVSDVRRESDVNLAIDGQFHSELELDHSCDESDIAIITPFPPRTSNELINRIFDATTGLEEAETLLLKSALELVDIGCSMSEDYISMLPGITQPLGTRSDPFVILDDENELDQDILGFKSEFAGISQSGKSRASEIERIRDSLDELVKKWDTVRVGLEEERSEVERMRGVLESLRVGVERVRWGAVLSALGGETVDPVQVDAVQARGYIDNIVTEHIAEIEQTLVVLKDMVVLGTKEGNDAMYGEMWGALQTPMRIGKGAGGWVKK</sequence>
<gene>
    <name evidence="1" type="ORF">BDV98DRAFT_606410</name>
</gene>
<dbReference type="Proteomes" id="UP000305067">
    <property type="component" value="Unassembled WGS sequence"/>
</dbReference>
<evidence type="ECO:0000313" key="1">
    <source>
        <dbReference type="EMBL" id="TFK98911.1"/>
    </source>
</evidence>
<dbReference type="AlphaFoldDB" id="A0A5C3QAY5"/>
<name>A0A5C3QAY5_9AGAR</name>
<proteinExistence type="predicted"/>
<protein>
    <submittedName>
        <fullName evidence="1">Uncharacterized protein</fullName>
    </submittedName>
</protein>
<keyword evidence="2" id="KW-1185">Reference proteome</keyword>